<dbReference type="RefSeq" id="WP_004141685.1">
    <property type="nucleotide sequence ID" value="NZ_GG694027.1"/>
</dbReference>
<comment type="caution">
    <text evidence="1">The sequence shown here is derived from an EMBL/GenBank/DDBJ whole genome shotgun (WGS) entry which is preliminary data.</text>
</comment>
<evidence type="ECO:0000313" key="2">
    <source>
        <dbReference type="Proteomes" id="UP000004870"/>
    </source>
</evidence>
<dbReference type="EMBL" id="ACKY01000102">
    <property type="protein sequence ID" value="EEV88043.1"/>
    <property type="molecule type" value="Genomic_DNA"/>
</dbReference>
<name>C8NB75_CARH6</name>
<accession>C8NB75</accession>
<sequence length="63" mass="7385">MEELRAKAQYQLAIYMLGILKLVTQKISNRLLDEPWFWEDGIYDESLAENYVRRCAGGAFIRS</sequence>
<proteinExistence type="predicted"/>
<dbReference type="HOGENOM" id="CLU_2877507_0_0_6"/>
<gene>
    <name evidence="1" type="ORF">HMPREF0198_1753</name>
</gene>
<reference evidence="1 2" key="1">
    <citation type="submission" date="2009-08" db="EMBL/GenBank/DDBJ databases">
        <authorList>
            <person name="Qin X."/>
            <person name="Bachman B."/>
            <person name="Battles P."/>
            <person name="Bell A."/>
            <person name="Bess C."/>
            <person name="Bickham C."/>
            <person name="Chaboub L."/>
            <person name="Chen D."/>
            <person name="Coyle M."/>
            <person name="Deiros D.R."/>
            <person name="Dinh H."/>
            <person name="Forbes L."/>
            <person name="Fowler G."/>
            <person name="Francisco L."/>
            <person name="Fu Q."/>
            <person name="Gubbala S."/>
            <person name="Hale W."/>
            <person name="Han Y."/>
            <person name="Hemphill L."/>
            <person name="Highlander S.K."/>
            <person name="Hirani K."/>
            <person name="Hogues M."/>
            <person name="Jackson L."/>
            <person name="Jakkamsetti A."/>
            <person name="Javaid M."/>
            <person name="Jiang H."/>
            <person name="Korchina V."/>
            <person name="Kovar C."/>
            <person name="Lara F."/>
            <person name="Lee S."/>
            <person name="Mata R."/>
            <person name="Mathew T."/>
            <person name="Moen C."/>
            <person name="Morales K."/>
            <person name="Munidasa M."/>
            <person name="Nazareth L."/>
            <person name="Ngo R."/>
            <person name="Nguyen L."/>
            <person name="Okwuonu G."/>
            <person name="Ongeri F."/>
            <person name="Patil S."/>
            <person name="Petrosino J."/>
            <person name="Pham C."/>
            <person name="Pham P."/>
            <person name="Pu L.-L."/>
            <person name="Puazo M."/>
            <person name="Raj R."/>
            <person name="Reid J."/>
            <person name="Rouhana J."/>
            <person name="Saada N."/>
            <person name="Shang Y."/>
            <person name="Simmons D."/>
            <person name="Thornton R."/>
            <person name="Warren J."/>
            <person name="Weissenberger G."/>
            <person name="Zhang J."/>
            <person name="Zhang L."/>
            <person name="Zhou C."/>
            <person name="Zhu D."/>
            <person name="Muzny D."/>
            <person name="Worley K."/>
            <person name="Gibbs R."/>
        </authorList>
    </citation>
    <scope>NUCLEOTIDE SEQUENCE [LARGE SCALE GENOMIC DNA]</scope>
    <source>
        <strain evidence="2">ATCC 15826 / DSM 8339 / NCTC 10426 / 6573</strain>
    </source>
</reference>
<dbReference type="AlphaFoldDB" id="C8NB75"/>
<keyword evidence="2" id="KW-1185">Reference proteome</keyword>
<protein>
    <submittedName>
        <fullName evidence="1">Uncharacterized protein</fullName>
    </submittedName>
</protein>
<dbReference type="Proteomes" id="UP000004870">
    <property type="component" value="Unassembled WGS sequence"/>
</dbReference>
<organism evidence="1 2">
    <name type="scientific">Cardiobacterium hominis (strain ATCC 15826 / DSM 8339 / NCTC 10426 / 6573)</name>
    <dbReference type="NCBI Taxonomy" id="638300"/>
    <lineage>
        <taxon>Bacteria</taxon>
        <taxon>Pseudomonadati</taxon>
        <taxon>Pseudomonadota</taxon>
        <taxon>Gammaproteobacteria</taxon>
        <taxon>Cardiobacteriales</taxon>
        <taxon>Cardiobacteriaceae</taxon>
        <taxon>Cardiobacterium</taxon>
    </lineage>
</organism>
<evidence type="ECO:0000313" key="1">
    <source>
        <dbReference type="EMBL" id="EEV88043.1"/>
    </source>
</evidence>